<accession>A0AAW0DQA4</accession>
<dbReference type="EMBL" id="JAWWNJ010000006">
    <property type="protein sequence ID" value="KAK7053608.1"/>
    <property type="molecule type" value="Genomic_DNA"/>
</dbReference>
<organism evidence="1 2">
    <name type="scientific">Favolaschia claudopus</name>
    <dbReference type="NCBI Taxonomy" id="2862362"/>
    <lineage>
        <taxon>Eukaryota</taxon>
        <taxon>Fungi</taxon>
        <taxon>Dikarya</taxon>
        <taxon>Basidiomycota</taxon>
        <taxon>Agaricomycotina</taxon>
        <taxon>Agaricomycetes</taxon>
        <taxon>Agaricomycetidae</taxon>
        <taxon>Agaricales</taxon>
        <taxon>Marasmiineae</taxon>
        <taxon>Mycenaceae</taxon>
        <taxon>Favolaschia</taxon>
    </lineage>
</organism>
<gene>
    <name evidence="1" type="ORF">R3P38DRAFT_3576652</name>
</gene>
<evidence type="ECO:0000313" key="1">
    <source>
        <dbReference type="EMBL" id="KAK7053608.1"/>
    </source>
</evidence>
<dbReference type="Gene3D" id="3.80.10.10">
    <property type="entry name" value="Ribonuclease Inhibitor"/>
    <property type="match status" value="1"/>
</dbReference>
<evidence type="ECO:0008006" key="3">
    <source>
        <dbReference type="Google" id="ProtNLM"/>
    </source>
</evidence>
<sequence>MCWWRFLTGAFLNGCIGYRGDRRGLAADPLAHVCSRWYHVAMKTPKLWSTFVVDANLWKDSLLPLLESSLDRGQNHPVNLTLSLRAMGFCVGEEALELFVKHAHRWRELYLHSNALPDCLVGATGKLERLEKLYWIRTRGTDESWKDIQVFQDAPRLTELVFDGFSSSLPKLPWAQIDTCTCFLPQNFECRYLPLTVLLHASCTSSYRIVLDLRSGSDESWNLEISSEVQNLEIWFSTITSVVTGKLFDCLTLPRAKTLGLRLARHFHPPVWHCDSFLALAERSQFYNGLVNLAIEKVQVEDTDLLRCLEVLPQLLSLDISDCTTVISITDKLLEGLVYSSGLSSLVPRLERLYLASKSKFSSQAYLDLVVSRAESCYLNSRGPFKAFLLQQSGWAGGELSSSVLEKLSELVSQKKIIFTWGRF</sequence>
<comment type="caution">
    <text evidence="1">The sequence shown here is derived from an EMBL/GenBank/DDBJ whole genome shotgun (WGS) entry which is preliminary data.</text>
</comment>
<reference evidence="1 2" key="1">
    <citation type="journal article" date="2024" name="J Genomics">
        <title>Draft genome sequencing and assembly of Favolaschia claudopus CIRM-BRFM 2984 isolated from oak limbs.</title>
        <authorList>
            <person name="Navarro D."/>
            <person name="Drula E."/>
            <person name="Chaduli D."/>
            <person name="Cazenave R."/>
            <person name="Ahrendt S."/>
            <person name="Wang J."/>
            <person name="Lipzen A."/>
            <person name="Daum C."/>
            <person name="Barry K."/>
            <person name="Grigoriev I.V."/>
            <person name="Favel A."/>
            <person name="Rosso M.N."/>
            <person name="Martin F."/>
        </authorList>
    </citation>
    <scope>NUCLEOTIDE SEQUENCE [LARGE SCALE GENOMIC DNA]</scope>
    <source>
        <strain evidence="1 2">CIRM-BRFM 2984</strain>
    </source>
</reference>
<keyword evidence="2" id="KW-1185">Reference proteome</keyword>
<dbReference type="Proteomes" id="UP001362999">
    <property type="component" value="Unassembled WGS sequence"/>
</dbReference>
<evidence type="ECO:0000313" key="2">
    <source>
        <dbReference type="Proteomes" id="UP001362999"/>
    </source>
</evidence>
<dbReference type="SUPFAM" id="SSF52047">
    <property type="entry name" value="RNI-like"/>
    <property type="match status" value="1"/>
</dbReference>
<name>A0AAW0DQA4_9AGAR</name>
<dbReference type="InterPro" id="IPR032675">
    <property type="entry name" value="LRR_dom_sf"/>
</dbReference>
<proteinExistence type="predicted"/>
<dbReference type="AlphaFoldDB" id="A0AAW0DQA4"/>
<protein>
    <recommendedName>
        <fullName evidence="3">F-box domain-containing protein</fullName>
    </recommendedName>
</protein>